<evidence type="ECO:0000259" key="2">
    <source>
        <dbReference type="Pfam" id="PF01656"/>
    </source>
</evidence>
<dbReference type="InterPro" id="IPR002586">
    <property type="entry name" value="CobQ/CobB/MinD/ParA_Nub-bd_dom"/>
</dbReference>
<feature type="domain" description="CobQ/CobB/MinD/ParA nucleotide binding" evidence="2">
    <location>
        <begin position="348"/>
        <end position="559"/>
    </location>
</feature>
<dbReference type="PANTHER" id="PTHR43384">
    <property type="entry name" value="SEPTUM SITE-DETERMINING PROTEIN MIND HOMOLOG, CHLOROPLASTIC-RELATED"/>
    <property type="match status" value="1"/>
</dbReference>
<dbReference type="SUPFAM" id="SSF52540">
    <property type="entry name" value="P-loop containing nucleoside triphosphate hydrolases"/>
    <property type="match status" value="1"/>
</dbReference>
<dbReference type="InterPro" id="IPR027417">
    <property type="entry name" value="P-loop_NTPase"/>
</dbReference>
<proteinExistence type="predicted"/>
<dbReference type="Proteomes" id="UP000627573">
    <property type="component" value="Unassembled WGS sequence"/>
</dbReference>
<feature type="compositionally biased region" description="Basic and acidic residues" evidence="1">
    <location>
        <begin position="32"/>
        <end position="47"/>
    </location>
</feature>
<feature type="compositionally biased region" description="Polar residues" evidence="1">
    <location>
        <begin position="224"/>
        <end position="244"/>
    </location>
</feature>
<dbReference type="PANTHER" id="PTHR43384:SF14">
    <property type="entry name" value="ESX-1 SECRETION-ASSOCIATED PROTEIN ESPI"/>
    <property type="match status" value="1"/>
</dbReference>
<evidence type="ECO:0000313" key="3">
    <source>
        <dbReference type="EMBL" id="MBH5143487.1"/>
    </source>
</evidence>
<gene>
    <name evidence="3" type="ORF">I3517_12745</name>
</gene>
<sequence length="594" mass="63458">MSSDQNNPELPPWLDASADDGENPLDSGGHQVHTEDRVARHAPHPHEGSSPVDAAPPAQPCAPSAPTHATEAGAPAANRGWQPIAPQEARQSKPQPTTPDPLDHIRSVHAESETAQRSPSSTRHVDSTLNQEAPVAHPQPVPPGPSRVANVRVVSPSNLPPASSQPVPPTTSSTAPNAAVESAPSWDPPTTAFPAQGAGVDTQGSRGTGGYNASAPQTEEPRSHTAQYQQPLSAGQTHPHSTAQPAAPAVGQYGQQHYNGAPPQGPAIQPRQVNPGIASDFRSSTPPRRTIDDLDIIRRAKRPPAKGFRRFLFKLTGGKVNPGQSQAELEYLELVKRINQPSRGVYKIAFVSLKGGVGKTTAAKTVGSTFASLRGDRVIAIDANPDAGTLADREHREHRYTVRDLLADHHIRTYSDVRHYTSQGDSRLEILANETDPATSEAFNEQDYLDALKTLEVHYNIIITDCGTGMMHSAMKGILDEADAVVVVSPTAQDGARSAVSTLAWLNEQGHQRLVEKAVVVVNSTRPGSSSLDLSQLEDVFRQQGVRAVRIIPFDEHLGEGGPIDLPLLSKKTERAYLELAADLADDFVNKGPA</sequence>
<evidence type="ECO:0000256" key="1">
    <source>
        <dbReference type="SAM" id="MobiDB-lite"/>
    </source>
</evidence>
<feature type="compositionally biased region" description="Polar residues" evidence="1">
    <location>
        <begin position="115"/>
        <end position="131"/>
    </location>
</feature>
<dbReference type="GO" id="GO:0016887">
    <property type="term" value="F:ATP hydrolysis activity"/>
    <property type="evidence" value="ECO:0007669"/>
    <property type="project" value="TreeGrafter"/>
</dbReference>
<dbReference type="GO" id="GO:0009898">
    <property type="term" value="C:cytoplasmic side of plasma membrane"/>
    <property type="evidence" value="ECO:0007669"/>
    <property type="project" value="TreeGrafter"/>
</dbReference>
<name>A0A8I0ZY08_RHOER</name>
<dbReference type="GO" id="GO:0051782">
    <property type="term" value="P:negative regulation of cell division"/>
    <property type="evidence" value="ECO:0007669"/>
    <property type="project" value="TreeGrafter"/>
</dbReference>
<accession>A0A8I0ZY08</accession>
<dbReference type="GO" id="GO:0005524">
    <property type="term" value="F:ATP binding"/>
    <property type="evidence" value="ECO:0007669"/>
    <property type="project" value="TreeGrafter"/>
</dbReference>
<dbReference type="Pfam" id="PF01656">
    <property type="entry name" value="CbiA"/>
    <property type="match status" value="1"/>
</dbReference>
<dbReference type="AlphaFoldDB" id="A0A8I0ZY08"/>
<keyword evidence="4" id="KW-1185">Reference proteome</keyword>
<feature type="compositionally biased region" description="Low complexity" evidence="1">
    <location>
        <begin position="160"/>
        <end position="179"/>
    </location>
</feature>
<dbReference type="GO" id="GO:0005829">
    <property type="term" value="C:cytosol"/>
    <property type="evidence" value="ECO:0007669"/>
    <property type="project" value="TreeGrafter"/>
</dbReference>
<dbReference type="Gene3D" id="3.40.50.300">
    <property type="entry name" value="P-loop containing nucleotide triphosphate hydrolases"/>
    <property type="match status" value="1"/>
</dbReference>
<feature type="compositionally biased region" description="Basic and acidic residues" evidence="1">
    <location>
        <begin position="101"/>
        <end position="114"/>
    </location>
</feature>
<reference evidence="3 4" key="1">
    <citation type="submission" date="2020-12" db="EMBL/GenBank/DDBJ databases">
        <title>Draft genome sequence of furan degrading bacterial strain FUR100.</title>
        <authorList>
            <person name="Woiski C."/>
        </authorList>
    </citation>
    <scope>NUCLEOTIDE SEQUENCE [LARGE SCALE GENOMIC DNA]</scope>
    <source>
        <strain evidence="3 4">FUR100</strain>
    </source>
</reference>
<comment type="caution">
    <text evidence="3">The sequence shown here is derived from an EMBL/GenBank/DDBJ whole genome shotgun (WGS) entry which is preliminary data.</text>
</comment>
<organism evidence="3 4">
    <name type="scientific">Rhodococcus erythropolis</name>
    <name type="common">Arthrobacter picolinophilus</name>
    <dbReference type="NCBI Taxonomy" id="1833"/>
    <lineage>
        <taxon>Bacteria</taxon>
        <taxon>Bacillati</taxon>
        <taxon>Actinomycetota</taxon>
        <taxon>Actinomycetes</taxon>
        <taxon>Mycobacteriales</taxon>
        <taxon>Nocardiaceae</taxon>
        <taxon>Rhodococcus</taxon>
        <taxon>Rhodococcus erythropolis group</taxon>
    </lineage>
</organism>
<dbReference type="EMBL" id="JAECSB010000037">
    <property type="protein sequence ID" value="MBH5143487.1"/>
    <property type="molecule type" value="Genomic_DNA"/>
</dbReference>
<dbReference type="InterPro" id="IPR050625">
    <property type="entry name" value="ParA/MinD_ATPase"/>
</dbReference>
<feature type="region of interest" description="Disordered" evidence="1">
    <location>
        <begin position="1"/>
        <end position="290"/>
    </location>
</feature>
<evidence type="ECO:0000313" key="4">
    <source>
        <dbReference type="Proteomes" id="UP000627573"/>
    </source>
</evidence>
<protein>
    <submittedName>
        <fullName evidence="3">AAA family ATPase</fullName>
    </submittedName>
</protein>